<dbReference type="InterPro" id="IPR036388">
    <property type="entry name" value="WH-like_DNA-bd_sf"/>
</dbReference>
<evidence type="ECO:0000256" key="1">
    <source>
        <dbReference type="ARBA" id="ARBA00022603"/>
    </source>
</evidence>
<evidence type="ECO:0008006" key="8">
    <source>
        <dbReference type="Google" id="ProtNLM"/>
    </source>
</evidence>
<dbReference type="InterPro" id="IPR012967">
    <property type="entry name" value="COMT_dimerisation"/>
</dbReference>
<evidence type="ECO:0000256" key="3">
    <source>
        <dbReference type="ARBA" id="ARBA00022691"/>
    </source>
</evidence>
<evidence type="ECO:0000313" key="7">
    <source>
        <dbReference type="Proteomes" id="UP001556367"/>
    </source>
</evidence>
<evidence type="ECO:0000259" key="5">
    <source>
        <dbReference type="Pfam" id="PF08100"/>
    </source>
</evidence>
<dbReference type="Pfam" id="PF08100">
    <property type="entry name" value="Dimerisation"/>
    <property type="match status" value="1"/>
</dbReference>
<proteinExistence type="predicted"/>
<dbReference type="SUPFAM" id="SSF53335">
    <property type="entry name" value="S-adenosyl-L-methionine-dependent methyltransferases"/>
    <property type="match status" value="1"/>
</dbReference>
<feature type="domain" description="O-methyltransferase C-terminal" evidence="4">
    <location>
        <begin position="210"/>
        <end position="387"/>
    </location>
</feature>
<gene>
    <name evidence="6" type="ORF">HGRIS_011021</name>
</gene>
<dbReference type="SUPFAM" id="SSF46785">
    <property type="entry name" value="Winged helix' DNA-binding domain"/>
    <property type="match status" value="1"/>
</dbReference>
<reference evidence="7" key="1">
    <citation type="submission" date="2024-06" db="EMBL/GenBank/DDBJ databases">
        <title>Multi-omics analyses provide insights into the biosynthesis of the anticancer antibiotic pleurotin in Hohenbuehelia grisea.</title>
        <authorList>
            <person name="Weaver J.A."/>
            <person name="Alberti F."/>
        </authorList>
    </citation>
    <scope>NUCLEOTIDE SEQUENCE [LARGE SCALE GENOMIC DNA]</scope>
    <source>
        <strain evidence="7">T-177</strain>
    </source>
</reference>
<keyword evidence="3" id="KW-0949">S-adenosyl-L-methionine</keyword>
<dbReference type="InterPro" id="IPR016461">
    <property type="entry name" value="COMT-like"/>
</dbReference>
<evidence type="ECO:0000313" key="6">
    <source>
        <dbReference type="EMBL" id="KAL0948448.1"/>
    </source>
</evidence>
<dbReference type="PANTHER" id="PTHR43712">
    <property type="entry name" value="PUTATIVE (AFU_ORTHOLOGUE AFUA_4G14580)-RELATED"/>
    <property type="match status" value="1"/>
</dbReference>
<name>A0ABR3IYZ1_9AGAR</name>
<accession>A0ABR3IYZ1</accession>
<keyword evidence="2" id="KW-0808">Transferase</keyword>
<organism evidence="6 7">
    <name type="scientific">Hohenbuehelia grisea</name>
    <dbReference type="NCBI Taxonomy" id="104357"/>
    <lineage>
        <taxon>Eukaryota</taxon>
        <taxon>Fungi</taxon>
        <taxon>Dikarya</taxon>
        <taxon>Basidiomycota</taxon>
        <taxon>Agaricomycotina</taxon>
        <taxon>Agaricomycetes</taxon>
        <taxon>Agaricomycetidae</taxon>
        <taxon>Agaricales</taxon>
        <taxon>Pleurotineae</taxon>
        <taxon>Pleurotaceae</taxon>
        <taxon>Hohenbuehelia</taxon>
    </lineage>
</organism>
<dbReference type="InterPro" id="IPR001077">
    <property type="entry name" value="COMT_C"/>
</dbReference>
<comment type="caution">
    <text evidence="6">The sequence shown here is derived from an EMBL/GenBank/DDBJ whole genome shotgun (WGS) entry which is preliminary data.</text>
</comment>
<protein>
    <recommendedName>
        <fullName evidence="8">S-adenosyl-L-methionine-dependent methyltransferase</fullName>
    </recommendedName>
</protein>
<evidence type="ECO:0000256" key="2">
    <source>
        <dbReference type="ARBA" id="ARBA00022679"/>
    </source>
</evidence>
<dbReference type="PANTHER" id="PTHR43712:SF2">
    <property type="entry name" value="O-METHYLTRANSFERASE CICE"/>
    <property type="match status" value="1"/>
</dbReference>
<evidence type="ECO:0000259" key="4">
    <source>
        <dbReference type="Pfam" id="PF00891"/>
    </source>
</evidence>
<dbReference type="Gene3D" id="1.10.10.10">
    <property type="entry name" value="Winged helix-like DNA-binding domain superfamily/Winged helix DNA-binding domain"/>
    <property type="match status" value="1"/>
</dbReference>
<sequence>MATTLLQLSGLINDSIASLVKVCEDSGYAVPDLHATPATEDTETFRSNPAAKEAANIIIAAALQLAATLSPPSTHVLNIATAHFKSAALRTCIESNVTEALREGGDDGLHVDDLAIKCKLDGTKLARLMRVLANDHVYREVSPEVFANNKLSMILDTGKSVESLQAEPENKHDGTRGFVAYLEHLSSDGHKASAYFHETLTDVTTSHSPEPNHAPFHRAMGIDIPTWKWYELPEQSYRRRRFAVAMQGLGAVQPPDILLKVFDWNQLKPGSFVVDVGGGIGSSILPVCRAHPQLKFVVQDLPKVAELGKNFYTNLVPGSIESGRVTFQGHDFFADQPVKKPSVFVLKHIVHNWSDPYAEKILRQLRAAAGPETTLLLVDFIVSYVCDEPNSELSSIPGASIVSAPKPLLPNYGPVSETMYVLDMVMLAFLNAQERTLGKLASLLESTGWRIKRIHRGTPPGDFMQPVEAVPILN</sequence>
<dbReference type="InterPro" id="IPR036390">
    <property type="entry name" value="WH_DNA-bd_sf"/>
</dbReference>
<dbReference type="EMBL" id="JASNQZ010000014">
    <property type="protein sequence ID" value="KAL0948448.1"/>
    <property type="molecule type" value="Genomic_DNA"/>
</dbReference>
<dbReference type="InterPro" id="IPR029063">
    <property type="entry name" value="SAM-dependent_MTases_sf"/>
</dbReference>
<keyword evidence="7" id="KW-1185">Reference proteome</keyword>
<dbReference type="Proteomes" id="UP001556367">
    <property type="component" value="Unassembled WGS sequence"/>
</dbReference>
<keyword evidence="1" id="KW-0489">Methyltransferase</keyword>
<dbReference type="Gene3D" id="3.40.50.150">
    <property type="entry name" value="Vaccinia Virus protein VP39"/>
    <property type="match status" value="1"/>
</dbReference>
<feature type="domain" description="O-methyltransferase dimerisation" evidence="5">
    <location>
        <begin position="79"/>
        <end position="154"/>
    </location>
</feature>
<dbReference type="PROSITE" id="PS51683">
    <property type="entry name" value="SAM_OMT_II"/>
    <property type="match status" value="1"/>
</dbReference>
<dbReference type="Pfam" id="PF00891">
    <property type="entry name" value="Methyltransf_2"/>
    <property type="match status" value="1"/>
</dbReference>